<accession>A0A8X7XAJ2</accession>
<dbReference type="Proteomes" id="UP000886611">
    <property type="component" value="Unassembled WGS sequence"/>
</dbReference>
<dbReference type="SMART" id="SM00409">
    <property type="entry name" value="IG"/>
    <property type="match status" value="1"/>
</dbReference>
<keyword evidence="3" id="KW-1185">Reference proteome</keyword>
<dbReference type="InterPro" id="IPR003599">
    <property type="entry name" value="Ig_sub"/>
</dbReference>
<feature type="domain" description="Ig-like" evidence="1">
    <location>
        <begin position="58"/>
        <end position="162"/>
    </location>
</feature>
<gene>
    <name evidence="2" type="primary">Igkv1d33_4</name>
    <name evidence="2" type="ORF">GTO96_0017058</name>
</gene>
<dbReference type="PROSITE" id="PS50835">
    <property type="entry name" value="IG_LIKE"/>
    <property type="match status" value="1"/>
</dbReference>
<evidence type="ECO:0000313" key="3">
    <source>
        <dbReference type="Proteomes" id="UP000886611"/>
    </source>
</evidence>
<organism evidence="2 3">
    <name type="scientific">Polypterus senegalus</name>
    <name type="common">Senegal bichir</name>
    <dbReference type="NCBI Taxonomy" id="55291"/>
    <lineage>
        <taxon>Eukaryota</taxon>
        <taxon>Metazoa</taxon>
        <taxon>Chordata</taxon>
        <taxon>Craniata</taxon>
        <taxon>Vertebrata</taxon>
        <taxon>Euteleostomi</taxon>
        <taxon>Actinopterygii</taxon>
        <taxon>Polypteriformes</taxon>
        <taxon>Polypteridae</taxon>
        <taxon>Polypterus</taxon>
    </lineage>
</organism>
<dbReference type="InterPro" id="IPR007110">
    <property type="entry name" value="Ig-like_dom"/>
</dbReference>
<dbReference type="EMBL" id="JAATIS010001721">
    <property type="protein sequence ID" value="KAG2465530.1"/>
    <property type="molecule type" value="Genomic_DNA"/>
</dbReference>
<proteinExistence type="predicted"/>
<reference evidence="2 3" key="1">
    <citation type="journal article" date="2021" name="Cell">
        <title>Tracing the genetic footprints of vertebrate landing in non-teleost ray-finned fishes.</title>
        <authorList>
            <person name="Bi X."/>
            <person name="Wang K."/>
            <person name="Yang L."/>
            <person name="Pan H."/>
            <person name="Jiang H."/>
            <person name="Wei Q."/>
            <person name="Fang M."/>
            <person name="Yu H."/>
            <person name="Zhu C."/>
            <person name="Cai Y."/>
            <person name="He Y."/>
            <person name="Gan X."/>
            <person name="Zeng H."/>
            <person name="Yu D."/>
            <person name="Zhu Y."/>
            <person name="Jiang H."/>
            <person name="Qiu Q."/>
            <person name="Yang H."/>
            <person name="Zhang Y.E."/>
            <person name="Wang W."/>
            <person name="Zhu M."/>
            <person name="He S."/>
            <person name="Zhang G."/>
        </authorList>
    </citation>
    <scope>NUCLEOTIDE SEQUENCE [LARGE SCALE GENOMIC DNA]</scope>
    <source>
        <strain evidence="2">Bchr_013</strain>
    </source>
</reference>
<dbReference type="SUPFAM" id="SSF48726">
    <property type="entry name" value="Immunoglobulin"/>
    <property type="match status" value="1"/>
</dbReference>
<dbReference type="FunFam" id="2.60.40.10:FF:001230">
    <property type="entry name" value="Immunoglobulin kappa variable 8-16"/>
    <property type="match status" value="1"/>
</dbReference>
<evidence type="ECO:0000259" key="1">
    <source>
        <dbReference type="PROSITE" id="PS50835"/>
    </source>
</evidence>
<dbReference type="PANTHER" id="PTHR23267">
    <property type="entry name" value="IMMUNOGLOBULIN LIGHT CHAIN"/>
    <property type="match status" value="1"/>
</dbReference>
<dbReference type="InterPro" id="IPR013106">
    <property type="entry name" value="Ig_V-set"/>
</dbReference>
<dbReference type="Pfam" id="PF07686">
    <property type="entry name" value="V-set"/>
    <property type="match status" value="1"/>
</dbReference>
<dbReference type="InterPro" id="IPR013783">
    <property type="entry name" value="Ig-like_fold"/>
</dbReference>
<dbReference type="AlphaFoldDB" id="A0A8X7XAJ2"/>
<evidence type="ECO:0000313" key="2">
    <source>
        <dbReference type="EMBL" id="KAG2465530.1"/>
    </source>
</evidence>
<dbReference type="InterPro" id="IPR036179">
    <property type="entry name" value="Ig-like_dom_sf"/>
</dbReference>
<dbReference type="Gene3D" id="2.60.40.10">
    <property type="entry name" value="Immunoglobulins"/>
    <property type="match status" value="1"/>
</dbReference>
<sequence length="170" mass="18479">MASTLGERVKQMHKAKYSLHIIPESDSDILSSDFDASDLEIENKRQVVAAATHSSCQISVNQPSAPKTVSPGGSVTFSCTTGSNVGSYMNWYQQRPGERPKSLIYSASTRHTGIPSRFTGSGSGTSFSLTISGVQPEDAGHYYCQQYQSSPHSDKDSYKNLTELMSCLQL</sequence>
<feature type="non-terminal residue" evidence="2">
    <location>
        <position position="1"/>
    </location>
</feature>
<comment type="caution">
    <text evidence="2">The sequence shown here is derived from an EMBL/GenBank/DDBJ whole genome shotgun (WGS) entry which is preliminary data.</text>
</comment>
<feature type="non-terminal residue" evidence="2">
    <location>
        <position position="170"/>
    </location>
</feature>
<protein>
    <submittedName>
        <fullName evidence="2">KVD33 protein</fullName>
    </submittedName>
</protein>
<dbReference type="SMART" id="SM00406">
    <property type="entry name" value="IGv"/>
    <property type="match status" value="1"/>
</dbReference>
<name>A0A8X7XAJ2_POLSE</name>
<dbReference type="InterPro" id="IPR050150">
    <property type="entry name" value="IgV_Light_Chain"/>
</dbReference>